<evidence type="ECO:0000313" key="9">
    <source>
        <dbReference type="Proteomes" id="UP000310032"/>
    </source>
</evidence>
<evidence type="ECO:0000313" key="7">
    <source>
        <dbReference type="EMBL" id="TGY54393.1"/>
    </source>
</evidence>
<evidence type="ECO:0000313" key="8">
    <source>
        <dbReference type="Proteomes" id="UP000278164"/>
    </source>
</evidence>
<dbReference type="PANTHER" id="PTHR34183:SF1">
    <property type="entry name" value="ENDOLYTIC PEPTIDOGLYCAN TRANSGLYCOSYLASE RLPA"/>
    <property type="match status" value="1"/>
</dbReference>
<dbReference type="GO" id="GO:0000270">
    <property type="term" value="P:peptidoglycan metabolic process"/>
    <property type="evidence" value="ECO:0007669"/>
    <property type="project" value="UniProtKB-UniRule"/>
</dbReference>
<dbReference type="SUPFAM" id="SSF50685">
    <property type="entry name" value="Barwin-like endoglucanases"/>
    <property type="match status" value="1"/>
</dbReference>
<reference evidence="7 9" key="2">
    <citation type="submission" date="2019-04" db="EMBL/GenBank/DDBJ databases">
        <title>Microbes associate with the intestines of laboratory mice.</title>
        <authorList>
            <person name="Navarre W."/>
            <person name="Wong E."/>
            <person name="Huang K."/>
            <person name="Tropini C."/>
            <person name="Ng K."/>
            <person name="Yu B."/>
        </authorList>
    </citation>
    <scope>NUCLEOTIDE SEQUENCE [LARGE SCALE GENOMIC DNA]</scope>
    <source>
        <strain evidence="7 9">NM39_I3</strain>
    </source>
</reference>
<dbReference type="InterPro" id="IPR034718">
    <property type="entry name" value="RlpA"/>
</dbReference>
<evidence type="ECO:0000256" key="3">
    <source>
        <dbReference type="HAMAP-Rule" id="MF_02071"/>
    </source>
</evidence>
<comment type="function">
    <text evidence="3">Lytic transglycosylase with a strong preference for naked glycan strands that lack stem peptides.</text>
</comment>
<keyword evidence="2 3" id="KW-0961">Cell wall biogenesis/degradation</keyword>
<evidence type="ECO:0000256" key="1">
    <source>
        <dbReference type="ARBA" id="ARBA00023239"/>
    </source>
</evidence>
<dbReference type="InterPro" id="IPR009009">
    <property type="entry name" value="RlpA-like_DPBB"/>
</dbReference>
<dbReference type="AlphaFoldDB" id="A0A3L7ZU06"/>
<name>A0A3L7ZU06_PARDI</name>
<comment type="caution">
    <text evidence="6">The sequence shown here is derived from an EMBL/GenBank/DDBJ whole genome shotgun (WGS) entry which is preliminary data.</text>
</comment>
<dbReference type="Proteomes" id="UP000278164">
    <property type="component" value="Unassembled WGS sequence"/>
</dbReference>
<dbReference type="Pfam" id="PF03330">
    <property type="entry name" value="DPBB_1"/>
    <property type="match status" value="1"/>
</dbReference>
<dbReference type="EMBL" id="RAYI01000001">
    <property type="protein sequence ID" value="RLT75325.1"/>
    <property type="molecule type" value="Genomic_DNA"/>
</dbReference>
<feature type="domain" description="RlpA-like protein double-psi beta-barrel" evidence="5">
    <location>
        <begin position="24"/>
        <end position="113"/>
    </location>
</feature>
<proteinExistence type="inferred from homology"/>
<gene>
    <name evidence="3" type="primary">rlpA</name>
    <name evidence="6" type="ORF">D7V78_00015</name>
    <name evidence="7" type="ORF">E5342_17240</name>
</gene>
<dbReference type="Gene3D" id="2.40.40.10">
    <property type="entry name" value="RlpA-like domain"/>
    <property type="match status" value="1"/>
</dbReference>
<protein>
    <recommendedName>
        <fullName evidence="3">Probable endolytic peptidoglycan transglycosylase RlpA</fullName>
        <ecNumber evidence="3">4.2.2.-</ecNumber>
    </recommendedName>
</protein>
<evidence type="ECO:0000256" key="4">
    <source>
        <dbReference type="RuleBase" id="RU003495"/>
    </source>
</evidence>
<dbReference type="Proteomes" id="UP000310032">
    <property type="component" value="Unassembled WGS sequence"/>
</dbReference>
<dbReference type="HAMAP" id="MF_02071">
    <property type="entry name" value="RlpA"/>
    <property type="match status" value="1"/>
</dbReference>
<evidence type="ECO:0000313" key="6">
    <source>
        <dbReference type="EMBL" id="RLT75325.1"/>
    </source>
</evidence>
<dbReference type="OrthoDB" id="9779128at2"/>
<evidence type="ECO:0000256" key="2">
    <source>
        <dbReference type="ARBA" id="ARBA00023316"/>
    </source>
</evidence>
<dbReference type="GO" id="GO:0071555">
    <property type="term" value="P:cell wall organization"/>
    <property type="evidence" value="ECO:0007669"/>
    <property type="project" value="UniProtKB-KW"/>
</dbReference>
<keyword evidence="1 3" id="KW-0456">Lyase</keyword>
<accession>A0A3L7ZU06</accession>
<dbReference type="EMBL" id="SRYM01000070">
    <property type="protein sequence ID" value="TGY54393.1"/>
    <property type="molecule type" value="Genomic_DNA"/>
</dbReference>
<dbReference type="GO" id="GO:0008932">
    <property type="term" value="F:lytic endotransglycosylase activity"/>
    <property type="evidence" value="ECO:0007669"/>
    <property type="project" value="UniProtKB-UniRule"/>
</dbReference>
<comment type="similarity">
    <text evidence="3 4">Belongs to the RlpA family.</text>
</comment>
<sequence length="152" mass="17468">MSFRLLCIFLVLVAFQCGEGRAQEEGLASYYHHRFHGRKSSSGRIHDKEELVAAHRTYPFGTFLRVTNLANMKSVIVCVTDRGPHYRKRIIDVSASAAELLDFVDKGIAKVRIEVVPGPLDLRYLDLIYPKIPYLDIDYLRPNPPYRVKFTK</sequence>
<organism evidence="6 8">
    <name type="scientific">Parabacteroides distasonis</name>
    <dbReference type="NCBI Taxonomy" id="823"/>
    <lineage>
        <taxon>Bacteria</taxon>
        <taxon>Pseudomonadati</taxon>
        <taxon>Bacteroidota</taxon>
        <taxon>Bacteroidia</taxon>
        <taxon>Bacteroidales</taxon>
        <taxon>Tannerellaceae</taxon>
        <taxon>Parabacteroides</taxon>
    </lineage>
</organism>
<dbReference type="InterPro" id="IPR036908">
    <property type="entry name" value="RlpA-like_sf"/>
</dbReference>
<evidence type="ECO:0000259" key="5">
    <source>
        <dbReference type="Pfam" id="PF03330"/>
    </source>
</evidence>
<dbReference type="RefSeq" id="WP_121734496.1">
    <property type="nucleotide sequence ID" value="NZ_QXXG01000017.1"/>
</dbReference>
<dbReference type="NCBIfam" id="TIGR00413">
    <property type="entry name" value="rlpA"/>
    <property type="match status" value="1"/>
</dbReference>
<dbReference type="PANTHER" id="PTHR34183">
    <property type="entry name" value="ENDOLYTIC PEPTIDOGLYCAN TRANSGLYCOSYLASE RLPA"/>
    <property type="match status" value="1"/>
</dbReference>
<dbReference type="CDD" id="cd22268">
    <property type="entry name" value="DPBB_RlpA-like"/>
    <property type="match status" value="1"/>
</dbReference>
<dbReference type="InterPro" id="IPR012997">
    <property type="entry name" value="RplA"/>
</dbReference>
<reference evidence="6 8" key="1">
    <citation type="submission" date="2018-09" db="EMBL/GenBank/DDBJ databases">
        <title>Murine metabolic-syndrome-specific gut microbial biobank.</title>
        <authorList>
            <person name="Liu C."/>
        </authorList>
    </citation>
    <scope>NUCLEOTIDE SEQUENCE [LARGE SCALE GENOMIC DNA]</scope>
    <source>
        <strain evidence="6 8">8-P5</strain>
    </source>
</reference>
<dbReference type="EC" id="4.2.2.-" evidence="3"/>